<gene>
    <name evidence="2" type="ORF">DSM3645_03713</name>
</gene>
<feature type="compositionally biased region" description="Low complexity" evidence="1">
    <location>
        <begin position="18"/>
        <end position="29"/>
    </location>
</feature>
<evidence type="ECO:0000313" key="3">
    <source>
        <dbReference type="Proteomes" id="UP000004358"/>
    </source>
</evidence>
<protein>
    <submittedName>
        <fullName evidence="2">Uncharacterized protein</fullName>
    </submittedName>
</protein>
<organism evidence="2 3">
    <name type="scientific">Blastopirellula marina DSM 3645</name>
    <dbReference type="NCBI Taxonomy" id="314230"/>
    <lineage>
        <taxon>Bacteria</taxon>
        <taxon>Pseudomonadati</taxon>
        <taxon>Planctomycetota</taxon>
        <taxon>Planctomycetia</taxon>
        <taxon>Pirellulales</taxon>
        <taxon>Pirellulaceae</taxon>
        <taxon>Blastopirellula</taxon>
    </lineage>
</organism>
<evidence type="ECO:0000256" key="1">
    <source>
        <dbReference type="SAM" id="MobiDB-lite"/>
    </source>
</evidence>
<comment type="caution">
    <text evidence="2">The sequence shown here is derived from an EMBL/GenBank/DDBJ whole genome shotgun (WGS) entry which is preliminary data.</text>
</comment>
<accession>A3ZW54</accession>
<reference evidence="2 3" key="1">
    <citation type="submission" date="2006-02" db="EMBL/GenBank/DDBJ databases">
        <authorList>
            <person name="Amann R."/>
            <person name="Ferriera S."/>
            <person name="Johnson J."/>
            <person name="Kravitz S."/>
            <person name="Halpern A."/>
            <person name="Remington K."/>
            <person name="Beeson K."/>
            <person name="Tran B."/>
            <person name="Rogers Y.-H."/>
            <person name="Friedman R."/>
            <person name="Venter J.C."/>
        </authorList>
    </citation>
    <scope>NUCLEOTIDE SEQUENCE [LARGE SCALE GENOMIC DNA]</scope>
    <source>
        <strain evidence="2 3">DSM 3645</strain>
    </source>
</reference>
<dbReference type="AlphaFoldDB" id="A3ZW54"/>
<sequence length="36" mass="3677">MSMSCTKNGAKSAKKRSSASSKPRPLAAATSPSVRP</sequence>
<dbReference type="Proteomes" id="UP000004358">
    <property type="component" value="Unassembled WGS sequence"/>
</dbReference>
<proteinExistence type="predicted"/>
<evidence type="ECO:0000313" key="2">
    <source>
        <dbReference type="EMBL" id="EAQ79552.1"/>
    </source>
</evidence>
<dbReference type="HOGENOM" id="CLU_207919_0_0_0"/>
<dbReference type="EMBL" id="AANZ01000014">
    <property type="protein sequence ID" value="EAQ79552.1"/>
    <property type="molecule type" value="Genomic_DNA"/>
</dbReference>
<feature type="region of interest" description="Disordered" evidence="1">
    <location>
        <begin position="1"/>
        <end position="36"/>
    </location>
</feature>
<name>A3ZW54_9BACT</name>